<reference evidence="2 3" key="1">
    <citation type="submission" date="2020-02" db="EMBL/GenBank/DDBJ databases">
        <title>Draft Genome Sequence of Verrucosispora sp. Strain CWR15, Isolated from Gulf of Mexico Sponge.</title>
        <authorList>
            <person name="Kennedy S.J."/>
            <person name="Cella E."/>
            <person name="Azarian T."/>
            <person name="Baker B.J."/>
            <person name="Shaw L.N."/>
        </authorList>
    </citation>
    <scope>NUCLEOTIDE SEQUENCE [LARGE SCALE GENOMIC DNA]</scope>
    <source>
        <strain evidence="2 3">CWR15</strain>
    </source>
</reference>
<feature type="transmembrane region" description="Helical" evidence="1">
    <location>
        <begin position="303"/>
        <end position="322"/>
    </location>
</feature>
<keyword evidence="3" id="KW-1185">Reference proteome</keyword>
<feature type="transmembrane region" description="Helical" evidence="1">
    <location>
        <begin position="223"/>
        <end position="244"/>
    </location>
</feature>
<feature type="transmembrane region" description="Helical" evidence="1">
    <location>
        <begin position="72"/>
        <end position="91"/>
    </location>
</feature>
<feature type="transmembrane region" description="Helical" evidence="1">
    <location>
        <begin position="98"/>
        <end position="119"/>
    </location>
</feature>
<feature type="transmembrane region" description="Helical" evidence="1">
    <location>
        <begin position="20"/>
        <end position="38"/>
    </location>
</feature>
<feature type="transmembrane region" description="Helical" evidence="1">
    <location>
        <begin position="184"/>
        <end position="203"/>
    </location>
</feature>
<evidence type="ECO:0000313" key="2">
    <source>
        <dbReference type="EMBL" id="NGM13951.1"/>
    </source>
</evidence>
<comment type="caution">
    <text evidence="2">The sequence shown here is derived from an EMBL/GenBank/DDBJ whole genome shotgun (WGS) entry which is preliminary data.</text>
</comment>
<evidence type="ECO:0000256" key="1">
    <source>
        <dbReference type="SAM" id="Phobius"/>
    </source>
</evidence>
<evidence type="ECO:0000313" key="3">
    <source>
        <dbReference type="Proteomes" id="UP000478148"/>
    </source>
</evidence>
<organism evidence="2 3">
    <name type="scientific">Verrucosispora sioxanthis</name>
    <dbReference type="NCBI Taxonomy" id="2499994"/>
    <lineage>
        <taxon>Bacteria</taxon>
        <taxon>Bacillati</taxon>
        <taxon>Actinomycetota</taxon>
        <taxon>Actinomycetes</taxon>
        <taxon>Micromonosporales</taxon>
        <taxon>Micromonosporaceae</taxon>
        <taxon>Micromonospora</taxon>
    </lineage>
</organism>
<keyword evidence="1" id="KW-0472">Membrane</keyword>
<accession>A0A6M1L482</accession>
<feature type="transmembrane region" description="Helical" evidence="1">
    <location>
        <begin position="256"/>
        <end position="274"/>
    </location>
</feature>
<dbReference type="EMBL" id="SAIY01000004">
    <property type="protein sequence ID" value="NGM13951.1"/>
    <property type="molecule type" value="Genomic_DNA"/>
</dbReference>
<feature type="transmembrane region" description="Helical" evidence="1">
    <location>
        <begin position="158"/>
        <end position="177"/>
    </location>
</feature>
<proteinExistence type="predicted"/>
<name>A0A6M1L482_9ACTN</name>
<gene>
    <name evidence="2" type="ORF">ENC19_15400</name>
</gene>
<dbReference type="AlphaFoldDB" id="A0A6M1L482"/>
<dbReference type="Proteomes" id="UP000478148">
    <property type="component" value="Unassembled WGS sequence"/>
</dbReference>
<protein>
    <submittedName>
        <fullName evidence="2">Uncharacterized protein</fullName>
    </submittedName>
</protein>
<keyword evidence="1" id="KW-0812">Transmembrane</keyword>
<keyword evidence="1" id="KW-1133">Transmembrane helix</keyword>
<sequence length="347" mass="36482">MDEAPPSAPQTWLGARWGRLLMILIVLGLIIGSVATPWSEVTIEVLGSRAGSLLYQDSTVGLSVTDIGGWGWAYLLLVGPLVLLTVASVVLPGYAGRAATVAAGGALLAMSTVLVGAAYRLSSTPDEGAARWAEVVRQVAPVLDRDYGAIWFGYESSGLTFAVLAVAALTAVVLTGWWPGSGRIVAAAAGTLALLAGLALPWLTVYGATANELDRRNVWWPTFGTASVLTMVGTLALAALTWWAALRRSTRGRLPLLLVTVPVAGALVLMHDYLGLDPEEWQDAAERARYLAVADDIRSAAELAQLAPMLFLAAMVLAWSAARRRARAARSPVVAVPTETRPAHGPG</sequence>